<name>A0AAW0WD97_CHEQU</name>
<feature type="transmembrane region" description="Helical" evidence="7">
    <location>
        <begin position="245"/>
        <end position="268"/>
    </location>
</feature>
<proteinExistence type="predicted"/>
<dbReference type="PANTHER" id="PTHR24060">
    <property type="entry name" value="METABOTROPIC GLUTAMATE RECEPTOR"/>
    <property type="match status" value="1"/>
</dbReference>
<keyword evidence="4 7" id="KW-0472">Membrane</keyword>
<keyword evidence="10" id="KW-1185">Reference proteome</keyword>
<dbReference type="EMBL" id="JARKIK010000065">
    <property type="protein sequence ID" value="KAK8730138.1"/>
    <property type="molecule type" value="Genomic_DNA"/>
</dbReference>
<comment type="subcellular location">
    <subcellularLocation>
        <location evidence="1">Membrane</location>
        <topology evidence="1">Multi-pass membrane protein</topology>
    </subcellularLocation>
</comment>
<dbReference type="Pfam" id="PF00003">
    <property type="entry name" value="7tm_3"/>
    <property type="match status" value="1"/>
</dbReference>
<protein>
    <recommendedName>
        <fullName evidence="8">G-protein coupled receptors family 3 profile domain-containing protein</fullName>
    </recommendedName>
</protein>
<feature type="domain" description="G-protein coupled receptors family 3 profile" evidence="8">
    <location>
        <begin position="97"/>
        <end position="334"/>
    </location>
</feature>
<evidence type="ECO:0000313" key="10">
    <source>
        <dbReference type="Proteomes" id="UP001445076"/>
    </source>
</evidence>
<accession>A0AAW0WD97</accession>
<feature type="transmembrane region" description="Helical" evidence="7">
    <location>
        <begin position="280"/>
        <end position="301"/>
    </location>
</feature>
<dbReference type="AlphaFoldDB" id="A0AAW0WD97"/>
<evidence type="ECO:0000256" key="5">
    <source>
        <dbReference type="ARBA" id="ARBA00023180"/>
    </source>
</evidence>
<dbReference type="PROSITE" id="PS50259">
    <property type="entry name" value="G_PROTEIN_RECEP_F3_4"/>
    <property type="match status" value="1"/>
</dbReference>
<evidence type="ECO:0000256" key="6">
    <source>
        <dbReference type="SAM" id="MobiDB-lite"/>
    </source>
</evidence>
<comment type="caution">
    <text evidence="9">The sequence shown here is derived from an EMBL/GenBank/DDBJ whole genome shotgun (WGS) entry which is preliminary data.</text>
</comment>
<keyword evidence="5" id="KW-0325">Glycoprotein</keyword>
<evidence type="ECO:0000256" key="3">
    <source>
        <dbReference type="ARBA" id="ARBA00022989"/>
    </source>
</evidence>
<evidence type="ECO:0000256" key="1">
    <source>
        <dbReference type="ARBA" id="ARBA00004141"/>
    </source>
</evidence>
<dbReference type="GO" id="GO:0016020">
    <property type="term" value="C:membrane"/>
    <property type="evidence" value="ECO:0007669"/>
    <property type="project" value="UniProtKB-SubCell"/>
</dbReference>
<evidence type="ECO:0000259" key="8">
    <source>
        <dbReference type="PROSITE" id="PS50259"/>
    </source>
</evidence>
<evidence type="ECO:0000256" key="4">
    <source>
        <dbReference type="ARBA" id="ARBA00023136"/>
    </source>
</evidence>
<feature type="transmembrane region" description="Helical" evidence="7">
    <location>
        <begin position="201"/>
        <end position="225"/>
    </location>
</feature>
<sequence>VGGGADKIRYTADGRLVNSFTIKQITAKGLRQVGVYREDTGVVWSPREMLGSEKLEYGRKGRTLGLVSIEEREKDSAIQSVLLTHEDYVGRTWAFSVLVVACLGVVVSLYVAVYVALRVCDGTLTGPQVLGAILLLGVMGLYASCVVYVLPPTSMTCAVREWAPPMCLALCYGILLVKSMHLRALVSVGVGGEVSQVNLHVSLLFMLSVQGALCVLGHAGGLGIGEEPLVKNGLNGNRQCGQKRIAILATRVYLILLLFLSLILATVNRKIQRNHNEGRWLLLTSCVSAPVVAVWSVMSYLAPSALEAPTTSVALLILASVILGLVFMPKMRIIAQQAKEFRHKRLATTSVSTIFTQMEEGPLGSVPALQEGLKPLSGDSSRLPHTRQDNIGSLRSSVSSQNSYRAAFSKAYGLPQKSPLNISRHVLRNNIYDASHGAFP</sequence>
<reference evidence="9 10" key="1">
    <citation type="journal article" date="2024" name="BMC Genomics">
        <title>Genome assembly of redclaw crayfish (Cherax quadricarinatus) provides insights into its immune adaptation and hypoxia tolerance.</title>
        <authorList>
            <person name="Liu Z."/>
            <person name="Zheng J."/>
            <person name="Li H."/>
            <person name="Fang K."/>
            <person name="Wang S."/>
            <person name="He J."/>
            <person name="Zhou D."/>
            <person name="Weng S."/>
            <person name="Chi M."/>
            <person name="Gu Z."/>
            <person name="He J."/>
            <person name="Li F."/>
            <person name="Wang M."/>
        </authorList>
    </citation>
    <scope>NUCLEOTIDE SEQUENCE [LARGE SCALE GENOMIC DNA]</scope>
    <source>
        <strain evidence="9">ZL_2023a</strain>
    </source>
</reference>
<feature type="region of interest" description="Disordered" evidence="6">
    <location>
        <begin position="375"/>
        <end position="397"/>
    </location>
</feature>
<feature type="transmembrane region" description="Helical" evidence="7">
    <location>
        <begin position="129"/>
        <end position="150"/>
    </location>
</feature>
<feature type="transmembrane region" description="Helical" evidence="7">
    <location>
        <begin position="93"/>
        <end position="117"/>
    </location>
</feature>
<keyword evidence="2 7" id="KW-0812">Transmembrane</keyword>
<evidence type="ECO:0000256" key="2">
    <source>
        <dbReference type="ARBA" id="ARBA00022692"/>
    </source>
</evidence>
<keyword evidence="3 7" id="KW-1133">Transmembrane helix</keyword>
<evidence type="ECO:0000313" key="9">
    <source>
        <dbReference type="EMBL" id="KAK8730138.1"/>
    </source>
</evidence>
<feature type="non-terminal residue" evidence="9">
    <location>
        <position position="1"/>
    </location>
</feature>
<feature type="transmembrane region" description="Helical" evidence="7">
    <location>
        <begin position="313"/>
        <end position="335"/>
    </location>
</feature>
<dbReference type="GO" id="GO:0004930">
    <property type="term" value="F:G protein-coupled receptor activity"/>
    <property type="evidence" value="ECO:0007669"/>
    <property type="project" value="InterPro"/>
</dbReference>
<dbReference type="Proteomes" id="UP001445076">
    <property type="component" value="Unassembled WGS sequence"/>
</dbReference>
<gene>
    <name evidence="9" type="ORF">OTU49_008102</name>
</gene>
<organism evidence="9 10">
    <name type="scientific">Cherax quadricarinatus</name>
    <name type="common">Australian red claw crayfish</name>
    <dbReference type="NCBI Taxonomy" id="27406"/>
    <lineage>
        <taxon>Eukaryota</taxon>
        <taxon>Metazoa</taxon>
        <taxon>Ecdysozoa</taxon>
        <taxon>Arthropoda</taxon>
        <taxon>Crustacea</taxon>
        <taxon>Multicrustacea</taxon>
        <taxon>Malacostraca</taxon>
        <taxon>Eumalacostraca</taxon>
        <taxon>Eucarida</taxon>
        <taxon>Decapoda</taxon>
        <taxon>Pleocyemata</taxon>
        <taxon>Astacidea</taxon>
        <taxon>Parastacoidea</taxon>
        <taxon>Parastacidae</taxon>
        <taxon>Cherax</taxon>
    </lineage>
</organism>
<dbReference type="InterPro" id="IPR017978">
    <property type="entry name" value="GPCR_3_C"/>
</dbReference>
<dbReference type="InterPro" id="IPR050726">
    <property type="entry name" value="mGluR"/>
</dbReference>
<evidence type="ECO:0000256" key="7">
    <source>
        <dbReference type="SAM" id="Phobius"/>
    </source>
</evidence>